<evidence type="ECO:0000313" key="1">
    <source>
        <dbReference type="EMBL" id="CEK51505.1"/>
    </source>
</evidence>
<dbReference type="EMBL" id="HACG01004640">
    <property type="protein sequence ID" value="CEK51505.1"/>
    <property type="molecule type" value="Transcribed_RNA"/>
</dbReference>
<accession>A0A0B6Y7U1</accession>
<name>A0A0B6Y7U1_9EUPU</name>
<dbReference type="AlphaFoldDB" id="A0A0B6Y7U1"/>
<protein>
    <submittedName>
        <fullName evidence="1">Uncharacterized protein</fullName>
    </submittedName>
</protein>
<organism evidence="1">
    <name type="scientific">Arion vulgaris</name>
    <dbReference type="NCBI Taxonomy" id="1028688"/>
    <lineage>
        <taxon>Eukaryota</taxon>
        <taxon>Metazoa</taxon>
        <taxon>Spiralia</taxon>
        <taxon>Lophotrochozoa</taxon>
        <taxon>Mollusca</taxon>
        <taxon>Gastropoda</taxon>
        <taxon>Heterobranchia</taxon>
        <taxon>Euthyneura</taxon>
        <taxon>Panpulmonata</taxon>
        <taxon>Eupulmonata</taxon>
        <taxon>Stylommatophora</taxon>
        <taxon>Helicina</taxon>
        <taxon>Arionoidea</taxon>
        <taxon>Arionidae</taxon>
        <taxon>Arion</taxon>
    </lineage>
</organism>
<proteinExistence type="predicted"/>
<reference evidence="1" key="1">
    <citation type="submission" date="2014-12" db="EMBL/GenBank/DDBJ databases">
        <title>Insight into the proteome of Arion vulgaris.</title>
        <authorList>
            <person name="Aradska J."/>
            <person name="Bulat T."/>
            <person name="Smidak R."/>
            <person name="Sarate P."/>
            <person name="Gangsoo J."/>
            <person name="Sialana F."/>
            <person name="Bilban M."/>
            <person name="Lubec G."/>
        </authorList>
    </citation>
    <scope>NUCLEOTIDE SEQUENCE</scope>
    <source>
        <tissue evidence="1">Skin</tissue>
    </source>
</reference>
<sequence>MYTSVIACFLFGECMQSSSFLLLHFFLTVSDYVSSKSMCGHPEIVLIAMSYTSV</sequence>
<gene>
    <name evidence="1" type="primary">ORF13590</name>
</gene>